<evidence type="ECO:0000259" key="7">
    <source>
        <dbReference type="Pfam" id="PF00924"/>
    </source>
</evidence>
<dbReference type="PANTHER" id="PTHR30566">
    <property type="entry name" value="YNAI-RELATED MECHANOSENSITIVE ION CHANNEL"/>
    <property type="match status" value="1"/>
</dbReference>
<dbReference type="EMBL" id="HBEV01015672">
    <property type="protein sequence ID" value="CAD8594804.1"/>
    <property type="molecule type" value="Transcribed_RNA"/>
</dbReference>
<feature type="transmembrane region" description="Helical" evidence="6">
    <location>
        <begin position="118"/>
        <end position="139"/>
    </location>
</feature>
<comment type="subcellular location">
    <subcellularLocation>
        <location evidence="1">Membrane</location>
    </subcellularLocation>
</comment>
<evidence type="ECO:0000256" key="4">
    <source>
        <dbReference type="ARBA" id="ARBA00023136"/>
    </source>
</evidence>
<organism evidence="8">
    <name type="scientific">Micromonas pusilla</name>
    <name type="common">Picoplanktonic green alga</name>
    <name type="synonym">Chromulina pusilla</name>
    <dbReference type="NCBI Taxonomy" id="38833"/>
    <lineage>
        <taxon>Eukaryota</taxon>
        <taxon>Viridiplantae</taxon>
        <taxon>Chlorophyta</taxon>
        <taxon>Mamiellophyceae</taxon>
        <taxon>Mamiellales</taxon>
        <taxon>Mamiellaceae</taxon>
        <taxon>Micromonas</taxon>
    </lineage>
</organism>
<dbReference type="GO" id="GO:0016020">
    <property type="term" value="C:membrane"/>
    <property type="evidence" value="ECO:0007669"/>
    <property type="project" value="UniProtKB-SubCell"/>
</dbReference>
<reference evidence="8" key="1">
    <citation type="submission" date="2021-01" db="EMBL/GenBank/DDBJ databases">
        <authorList>
            <person name="Corre E."/>
            <person name="Pelletier E."/>
            <person name="Niang G."/>
            <person name="Scheremetjew M."/>
            <person name="Finn R."/>
            <person name="Kale V."/>
            <person name="Holt S."/>
            <person name="Cochrane G."/>
            <person name="Meng A."/>
            <person name="Brown T."/>
            <person name="Cohen L."/>
        </authorList>
    </citation>
    <scope>NUCLEOTIDE SEQUENCE</scope>
    <source>
        <strain evidence="8">CCMP494</strain>
    </source>
</reference>
<dbReference type="InterPro" id="IPR006685">
    <property type="entry name" value="MscS_channel_2nd"/>
</dbReference>
<dbReference type="PANTHER" id="PTHR30566:SF5">
    <property type="entry name" value="MECHANOSENSITIVE ION CHANNEL PROTEIN 1, MITOCHONDRIAL-RELATED"/>
    <property type="match status" value="1"/>
</dbReference>
<evidence type="ECO:0000313" key="8">
    <source>
        <dbReference type="EMBL" id="CAD8594804.1"/>
    </source>
</evidence>
<dbReference type="InterPro" id="IPR010920">
    <property type="entry name" value="LSM_dom_sf"/>
</dbReference>
<dbReference type="InterPro" id="IPR023408">
    <property type="entry name" value="MscS_beta-dom_sf"/>
</dbReference>
<name>A0A7S0PTA1_MICPS</name>
<accession>A0A7S0PTA1</accession>
<sequence>MATVTGCRHGFASPRCAVAVRPRGRAPRCLAGVTPTPGATGAAPASARPRRGCSTSQRARVTPRRCGEKSPQRRGSNAVASAAGATPAGAQETIATIMGDALPPMIQQPLGLTLSQTFLYSAAFAVGLVVLVGTLRPALVVLHNAWDSIWGGRVKHKPFTDSFFGWSYKILRTALLAVALAWTYVIIVPVASTGVHSLFPPERCVRMLRILYLGYAMDSFRKRYLARLAGALRRRIYGKMEPSDLIPAHVYDRETGVLVWALTGLAAMDSLGLPLPWLVKGLGASTVVLGILASVVLRDTVANYFGGLIVIAAGWFTPKEVIRILLSGRREISGRVEHIGLLYTKLINRAGKVAYIPNSAMVAYKVENLSRAPYREFREQLAIPFKDLGHVPQIQERIEAFLRSTAGADMLRGVSLAPRCTLTGINSFAGGAVLEVVCYNDYRTLRQEGFTTMRLRHHIFLGIAEIFESLGVDFAIAGGQGSNPGGGYQDVGDNGLYGWDSTAQATGGHKREDALIDQLDDRAAVGMYAKTPWL</sequence>
<keyword evidence="2 6" id="KW-0812">Transmembrane</keyword>
<feature type="compositionally biased region" description="Low complexity" evidence="5">
    <location>
        <begin position="28"/>
        <end position="47"/>
    </location>
</feature>
<dbReference type="AlphaFoldDB" id="A0A7S0PTA1"/>
<keyword evidence="3 6" id="KW-1133">Transmembrane helix</keyword>
<dbReference type="SUPFAM" id="SSF50182">
    <property type="entry name" value="Sm-like ribonucleoproteins"/>
    <property type="match status" value="1"/>
</dbReference>
<feature type="compositionally biased region" description="Low complexity" evidence="5">
    <location>
        <begin position="75"/>
        <end position="84"/>
    </location>
</feature>
<evidence type="ECO:0000256" key="1">
    <source>
        <dbReference type="ARBA" id="ARBA00004370"/>
    </source>
</evidence>
<protein>
    <recommendedName>
        <fullName evidence="7">Mechanosensitive ion channel MscS domain-containing protein</fullName>
    </recommendedName>
</protein>
<dbReference type="Gene3D" id="2.30.30.60">
    <property type="match status" value="1"/>
</dbReference>
<feature type="transmembrane region" description="Helical" evidence="6">
    <location>
        <begin position="174"/>
        <end position="199"/>
    </location>
</feature>
<dbReference type="GO" id="GO:0055085">
    <property type="term" value="P:transmembrane transport"/>
    <property type="evidence" value="ECO:0007669"/>
    <property type="project" value="InterPro"/>
</dbReference>
<keyword evidence="4 6" id="KW-0472">Membrane</keyword>
<feature type="region of interest" description="Disordered" evidence="5">
    <location>
        <begin position="28"/>
        <end position="84"/>
    </location>
</feature>
<evidence type="ECO:0000256" key="5">
    <source>
        <dbReference type="SAM" id="MobiDB-lite"/>
    </source>
</evidence>
<evidence type="ECO:0000256" key="3">
    <source>
        <dbReference type="ARBA" id="ARBA00022989"/>
    </source>
</evidence>
<feature type="domain" description="Mechanosensitive ion channel MscS" evidence="7">
    <location>
        <begin position="299"/>
        <end position="371"/>
    </location>
</feature>
<feature type="transmembrane region" description="Helical" evidence="6">
    <location>
        <begin position="303"/>
        <end position="326"/>
    </location>
</feature>
<proteinExistence type="predicted"/>
<gene>
    <name evidence="8" type="ORF">MSP1404_LOCUS12209</name>
</gene>
<evidence type="ECO:0000256" key="6">
    <source>
        <dbReference type="SAM" id="Phobius"/>
    </source>
</evidence>
<dbReference type="Pfam" id="PF00924">
    <property type="entry name" value="MS_channel_2nd"/>
    <property type="match status" value="1"/>
</dbReference>
<evidence type="ECO:0000256" key="2">
    <source>
        <dbReference type="ARBA" id="ARBA00022692"/>
    </source>
</evidence>